<evidence type="ECO:0000259" key="4">
    <source>
        <dbReference type="Pfam" id="PF19040"/>
    </source>
</evidence>
<feature type="transmembrane region" description="Helical" evidence="2">
    <location>
        <begin position="231"/>
        <end position="250"/>
    </location>
</feature>
<feature type="region of interest" description="Disordered" evidence="1">
    <location>
        <begin position="1"/>
        <end position="31"/>
    </location>
</feature>
<evidence type="ECO:0000256" key="1">
    <source>
        <dbReference type="SAM" id="MobiDB-lite"/>
    </source>
</evidence>
<evidence type="ECO:0000259" key="3">
    <source>
        <dbReference type="Pfam" id="PF01757"/>
    </source>
</evidence>
<keyword evidence="5" id="KW-0012">Acyltransferase</keyword>
<dbReference type="GO" id="GO:0016020">
    <property type="term" value="C:membrane"/>
    <property type="evidence" value="ECO:0007669"/>
    <property type="project" value="TreeGrafter"/>
</dbReference>
<feature type="transmembrane region" description="Helical" evidence="2">
    <location>
        <begin position="323"/>
        <end position="339"/>
    </location>
</feature>
<dbReference type="OrthoDB" id="3404679at2"/>
<feature type="transmembrane region" description="Helical" evidence="2">
    <location>
        <begin position="257"/>
        <end position="276"/>
    </location>
</feature>
<dbReference type="Proteomes" id="UP000246303">
    <property type="component" value="Unassembled WGS sequence"/>
</dbReference>
<feature type="transmembrane region" description="Helical" evidence="2">
    <location>
        <begin position="163"/>
        <end position="185"/>
    </location>
</feature>
<evidence type="ECO:0000313" key="6">
    <source>
        <dbReference type="Proteomes" id="UP000246303"/>
    </source>
</evidence>
<dbReference type="EMBL" id="QHLZ01000007">
    <property type="protein sequence ID" value="PXA64900.1"/>
    <property type="molecule type" value="Genomic_DNA"/>
</dbReference>
<gene>
    <name evidence="5" type="ORF">CVS29_11895</name>
</gene>
<organism evidence="5 6">
    <name type="scientific">Arthrobacter psychrochitiniphilus</name>
    <dbReference type="NCBI Taxonomy" id="291045"/>
    <lineage>
        <taxon>Bacteria</taxon>
        <taxon>Bacillati</taxon>
        <taxon>Actinomycetota</taxon>
        <taxon>Actinomycetes</taxon>
        <taxon>Micrococcales</taxon>
        <taxon>Micrococcaceae</taxon>
        <taxon>Arthrobacter</taxon>
    </lineage>
</organism>
<dbReference type="GO" id="GO:0016747">
    <property type="term" value="F:acyltransferase activity, transferring groups other than amino-acyl groups"/>
    <property type="evidence" value="ECO:0007669"/>
    <property type="project" value="InterPro"/>
</dbReference>
<feature type="transmembrane region" description="Helical" evidence="2">
    <location>
        <begin position="282"/>
        <end position="302"/>
    </location>
</feature>
<protein>
    <submittedName>
        <fullName evidence="5">Acyltransferase</fullName>
    </submittedName>
</protein>
<dbReference type="GO" id="GO:0009103">
    <property type="term" value="P:lipopolysaccharide biosynthetic process"/>
    <property type="evidence" value="ECO:0007669"/>
    <property type="project" value="TreeGrafter"/>
</dbReference>
<feature type="domain" description="SGNH" evidence="4">
    <location>
        <begin position="489"/>
        <end position="688"/>
    </location>
</feature>
<keyword evidence="2" id="KW-0812">Transmembrane</keyword>
<dbReference type="InterPro" id="IPR050879">
    <property type="entry name" value="Acyltransferase_3"/>
</dbReference>
<dbReference type="RefSeq" id="WP_110106565.1">
    <property type="nucleotide sequence ID" value="NZ_JACBZZ010000001.1"/>
</dbReference>
<sequence>MSLIAEEAPKVRGRRSAASDPNSQQNGGDRKFLPEVQGLRAVAVLMVVAYHVWFGRISGGVDVFLLISSFLLTGQFTRRLESGKALELFKYWAHLFKRLLPLIALTLLLTLLGVYVLLPETVWSSMFGQTWASLIYYQNWFLASEAVDYYATDHSAASPLQHFWSLSIQGQIFILWPLVFATAAIISRAGRLRIRALLIYIFGAIFTISLLFSMITTYTNQAFAYFDTRTRLWEFALGSLLALILPYLSFKRSTRIFLGWVGIVAILSCGFILQVGQKFPGYMALWPTLAAALIIVAGFTNSKLGVDRFLSWKPLVRLGDSSYALYLFHWPLLVFFLVFTGREQAGLKAGAVIILVSILAAIIATKLVDTPIRRSKWIEKKRRRAVLTIAICIALVAAPLGAWQGKLKIQELLQAAQSKADQAEVVRNYPGALSLQDGFVDTADPALPMTPPLTALNKQWVNLGNECTEKFLPIEQILADKCGQTAPVKTPRKTIVIIGDSHAEQIAGALMPVAKSNDWQLVSLLLGGCDFGSESAPSGRNETCQAFNNAAMNYVLKLKPDAVFTISTDAVPDSPDESLIPGYEAAVQRFAGAGIDVIGVRDNPRFSDSKSACVAKSGPDACAFKQADHLAATDPAASLNSINGAHMIDLTDQYCKDGNCPAVLGNVLVYLDDNHLTWDFARTMAPALGERIAASTGWDVR</sequence>
<accession>A0A2V3DPL5</accession>
<name>A0A2V3DPL5_9MICC</name>
<feature type="transmembrane region" description="Helical" evidence="2">
    <location>
        <begin position="99"/>
        <end position="118"/>
    </location>
</feature>
<keyword evidence="2" id="KW-0472">Membrane</keyword>
<dbReference type="InterPro" id="IPR043968">
    <property type="entry name" value="SGNH"/>
</dbReference>
<feature type="transmembrane region" description="Helical" evidence="2">
    <location>
        <begin position="345"/>
        <end position="364"/>
    </location>
</feature>
<dbReference type="AlphaFoldDB" id="A0A2V3DPL5"/>
<proteinExistence type="predicted"/>
<reference evidence="5 6" key="1">
    <citation type="submission" date="2018-05" db="EMBL/GenBank/DDBJ databases">
        <title>Genetic diversity of glacier-inhabiting Cryobacterium bacteria in China and description of Cryobacterium mengkeensis sp. nov. and Arthrobacter glacialis sp. nov.</title>
        <authorList>
            <person name="Liu Q."/>
            <person name="Xin Y.-H."/>
        </authorList>
    </citation>
    <scope>NUCLEOTIDE SEQUENCE [LARGE SCALE GENOMIC DNA]</scope>
    <source>
        <strain evidence="5 6">GP3</strain>
    </source>
</reference>
<keyword evidence="6" id="KW-1185">Reference proteome</keyword>
<feature type="transmembrane region" description="Helical" evidence="2">
    <location>
        <begin position="60"/>
        <end position="78"/>
    </location>
</feature>
<dbReference type="PANTHER" id="PTHR23028">
    <property type="entry name" value="ACETYLTRANSFERASE"/>
    <property type="match status" value="1"/>
</dbReference>
<dbReference type="Pfam" id="PF01757">
    <property type="entry name" value="Acyl_transf_3"/>
    <property type="match status" value="1"/>
</dbReference>
<keyword evidence="5" id="KW-0808">Transferase</keyword>
<comment type="caution">
    <text evidence="5">The sequence shown here is derived from an EMBL/GenBank/DDBJ whole genome shotgun (WGS) entry which is preliminary data.</text>
</comment>
<feature type="transmembrane region" description="Helical" evidence="2">
    <location>
        <begin position="197"/>
        <end position="219"/>
    </location>
</feature>
<keyword evidence="2" id="KW-1133">Transmembrane helix</keyword>
<evidence type="ECO:0000256" key="2">
    <source>
        <dbReference type="SAM" id="Phobius"/>
    </source>
</evidence>
<evidence type="ECO:0000313" key="5">
    <source>
        <dbReference type="EMBL" id="PXA64900.1"/>
    </source>
</evidence>
<dbReference type="InterPro" id="IPR002656">
    <property type="entry name" value="Acyl_transf_3_dom"/>
</dbReference>
<dbReference type="PANTHER" id="PTHR23028:SF53">
    <property type="entry name" value="ACYL_TRANSF_3 DOMAIN-CONTAINING PROTEIN"/>
    <property type="match status" value="1"/>
</dbReference>
<dbReference type="Pfam" id="PF19040">
    <property type="entry name" value="SGNH"/>
    <property type="match status" value="1"/>
</dbReference>
<feature type="transmembrane region" description="Helical" evidence="2">
    <location>
        <begin position="385"/>
        <end position="403"/>
    </location>
</feature>
<feature type="domain" description="Acyltransferase 3" evidence="3">
    <location>
        <begin position="35"/>
        <end position="363"/>
    </location>
</feature>